<evidence type="ECO:0000256" key="1">
    <source>
        <dbReference type="ARBA" id="ARBA00010515"/>
    </source>
</evidence>
<evidence type="ECO:0000313" key="4">
    <source>
        <dbReference type="EMBL" id="MFC4312506.1"/>
    </source>
</evidence>
<dbReference type="InterPro" id="IPR002168">
    <property type="entry name" value="Lipase_GDXG_HIS_AS"/>
</dbReference>
<name>A0ABV8SXZ8_9GAMM</name>
<dbReference type="PANTHER" id="PTHR23025">
    <property type="entry name" value="TRIACYLGLYCEROL LIPASE"/>
    <property type="match status" value="1"/>
</dbReference>
<evidence type="ECO:0000259" key="3">
    <source>
        <dbReference type="Pfam" id="PF07859"/>
    </source>
</evidence>
<evidence type="ECO:0000256" key="2">
    <source>
        <dbReference type="ARBA" id="ARBA00022801"/>
    </source>
</evidence>
<protein>
    <submittedName>
        <fullName evidence="4">Alpha/beta hydrolase fold domain-containing protein</fullName>
    </submittedName>
</protein>
<organism evidence="4 5">
    <name type="scientific">Steroidobacter flavus</name>
    <dbReference type="NCBI Taxonomy" id="1842136"/>
    <lineage>
        <taxon>Bacteria</taxon>
        <taxon>Pseudomonadati</taxon>
        <taxon>Pseudomonadota</taxon>
        <taxon>Gammaproteobacteria</taxon>
        <taxon>Steroidobacterales</taxon>
        <taxon>Steroidobacteraceae</taxon>
        <taxon>Steroidobacter</taxon>
    </lineage>
</organism>
<dbReference type="InterPro" id="IPR007396">
    <property type="entry name" value="TR_PAI2-type"/>
</dbReference>
<gene>
    <name evidence="4" type="ORF">ACFPN2_25710</name>
</gene>
<feature type="domain" description="Alpha/beta hydrolase fold-3" evidence="3">
    <location>
        <begin position="297"/>
        <end position="504"/>
    </location>
</feature>
<dbReference type="InterPro" id="IPR012349">
    <property type="entry name" value="Split_barrel_FMN-bd"/>
</dbReference>
<dbReference type="PANTHER" id="PTHR23025:SF4">
    <property type="entry name" value="ALPHA_BETA HYDROLASE FOLD-3 DOMAIN-CONTAINING PROTEIN"/>
    <property type="match status" value="1"/>
</dbReference>
<dbReference type="EMBL" id="JBHSDU010000014">
    <property type="protein sequence ID" value="MFC4312506.1"/>
    <property type="molecule type" value="Genomic_DNA"/>
</dbReference>
<dbReference type="SUPFAM" id="SSF50475">
    <property type="entry name" value="FMN-binding split barrel"/>
    <property type="match status" value="1"/>
</dbReference>
<dbReference type="Proteomes" id="UP001595904">
    <property type="component" value="Unassembled WGS sequence"/>
</dbReference>
<comment type="similarity">
    <text evidence="1">Belongs to the 'GDXG' lipolytic enzyme family.</text>
</comment>
<accession>A0ABV8SXZ8</accession>
<keyword evidence="2 4" id="KW-0378">Hydrolase</keyword>
<reference evidence="5" key="1">
    <citation type="journal article" date="2019" name="Int. J. Syst. Evol. Microbiol.">
        <title>The Global Catalogue of Microorganisms (GCM) 10K type strain sequencing project: providing services to taxonomists for standard genome sequencing and annotation.</title>
        <authorList>
            <consortium name="The Broad Institute Genomics Platform"/>
            <consortium name="The Broad Institute Genome Sequencing Center for Infectious Disease"/>
            <person name="Wu L."/>
            <person name="Ma J."/>
        </authorList>
    </citation>
    <scope>NUCLEOTIDE SEQUENCE [LARGE SCALE GENOMIC DNA]</scope>
    <source>
        <strain evidence="5">CGMCC 1.10759</strain>
    </source>
</reference>
<evidence type="ECO:0000313" key="5">
    <source>
        <dbReference type="Proteomes" id="UP001595904"/>
    </source>
</evidence>
<dbReference type="SUPFAM" id="SSF53474">
    <property type="entry name" value="alpha/beta-Hydrolases"/>
    <property type="match status" value="1"/>
</dbReference>
<dbReference type="Pfam" id="PF04299">
    <property type="entry name" value="FMN_bind_2"/>
    <property type="match status" value="1"/>
</dbReference>
<dbReference type="Pfam" id="PF07859">
    <property type="entry name" value="Abhydrolase_3"/>
    <property type="match status" value="1"/>
</dbReference>
<sequence>MSNRFEPRTADDLRALVQEQPLAWIVSGEPGAQHATPLPVQLVCDADGTPRTLLGHFARRNPQVAALAANSRATVLLIGPHGYISPSWVSDRTWGPTWNYASAMFDVDLQFCDTRADADRLLSGLVKQMETNRPAAWQPQEMGARYEKLVTGIIGFEAKILAVRSCFKLGQDERDEVFADILRALDIKDQASLTKWMRRFGESRPAQALAPSQPPPRALDPEIKRFIDNVIAKGRELTAGRDLSWPERREICELTRAPWTKGGPVIADTRNIVAETKAGPVRLRIYDPSPGHSKPTFVFMHGGGWSLFSVNTHDRVMREFAHRGGMAVVGVDYDLSPEVRYPTALNQVIAVVHWLHEQGRAHGLDGERIALGGDSAGGNLSMGAALRLRDAGHPNLVKAVLSIYGGSTPDCSPASRQRYGTEQDMLTANEVDTFWDNYIGHLGDRRDPYVATAYAPLQGLPPVFLVIAECDILAEQNLHMAGRLLEAGVQVQAKVYPGAPHSFIEAVAVSRVANEAVDDGVAFLRSVLLRERGARVHVA</sequence>
<dbReference type="GO" id="GO:0016787">
    <property type="term" value="F:hydrolase activity"/>
    <property type="evidence" value="ECO:0007669"/>
    <property type="project" value="UniProtKB-KW"/>
</dbReference>
<dbReference type="Gene3D" id="2.30.110.10">
    <property type="entry name" value="Electron Transport, Fmn-binding Protein, Chain A"/>
    <property type="match status" value="1"/>
</dbReference>
<dbReference type="InterPro" id="IPR013094">
    <property type="entry name" value="AB_hydrolase_3"/>
</dbReference>
<dbReference type="RefSeq" id="WP_380601955.1">
    <property type="nucleotide sequence ID" value="NZ_JBHSDU010000014.1"/>
</dbReference>
<keyword evidence="5" id="KW-1185">Reference proteome</keyword>
<dbReference type="PROSITE" id="PS01173">
    <property type="entry name" value="LIPASE_GDXG_HIS"/>
    <property type="match status" value="1"/>
</dbReference>
<comment type="caution">
    <text evidence="4">The sequence shown here is derived from an EMBL/GenBank/DDBJ whole genome shotgun (WGS) entry which is preliminary data.</text>
</comment>
<dbReference type="InterPro" id="IPR029058">
    <property type="entry name" value="AB_hydrolase_fold"/>
</dbReference>
<proteinExistence type="inferred from homology"/>
<dbReference type="Gene3D" id="3.40.50.1820">
    <property type="entry name" value="alpha/beta hydrolase"/>
    <property type="match status" value="1"/>
</dbReference>